<dbReference type="PANTHER" id="PTHR43551:SF1">
    <property type="entry name" value="HETERODISULFIDE REDUCTASE"/>
    <property type="match status" value="1"/>
</dbReference>
<keyword evidence="6" id="KW-0411">Iron-sulfur</keyword>
<keyword evidence="5" id="KW-0408">Iron</keyword>
<dbReference type="PANTHER" id="PTHR43551">
    <property type="entry name" value="FUMARATE REDUCTASE IRON-SULFUR SUBUNIT"/>
    <property type="match status" value="1"/>
</dbReference>
<dbReference type="Proteomes" id="UP000885738">
    <property type="component" value="Unassembled WGS sequence"/>
</dbReference>
<dbReference type="SUPFAM" id="SSF46548">
    <property type="entry name" value="alpha-helical ferredoxin"/>
    <property type="match status" value="1"/>
</dbReference>
<dbReference type="NCBIfam" id="NF045724">
    <property type="entry name" value="ferredox_TmcB"/>
    <property type="match status" value="1"/>
</dbReference>
<evidence type="ECO:0000256" key="2">
    <source>
        <dbReference type="ARBA" id="ARBA00022485"/>
    </source>
</evidence>
<evidence type="ECO:0000256" key="5">
    <source>
        <dbReference type="ARBA" id="ARBA00023004"/>
    </source>
</evidence>
<dbReference type="Pfam" id="PF13183">
    <property type="entry name" value="Fer4_8"/>
    <property type="match status" value="1"/>
</dbReference>
<dbReference type="InterPro" id="IPR004017">
    <property type="entry name" value="Cys_rich_dom"/>
</dbReference>
<keyword evidence="2" id="KW-0004">4Fe-4S</keyword>
<dbReference type="InterPro" id="IPR009051">
    <property type="entry name" value="Helical_ferredxn"/>
</dbReference>
<evidence type="ECO:0000256" key="4">
    <source>
        <dbReference type="ARBA" id="ARBA00022982"/>
    </source>
</evidence>
<organism evidence="8">
    <name type="scientific">Desulfofervidus auxilii</name>
    <dbReference type="NCBI Taxonomy" id="1621989"/>
    <lineage>
        <taxon>Bacteria</taxon>
        <taxon>Pseudomonadati</taxon>
        <taxon>Thermodesulfobacteriota</taxon>
        <taxon>Candidatus Desulfofervidia</taxon>
        <taxon>Candidatus Desulfofervidales</taxon>
        <taxon>Candidatus Desulfofervidaceae</taxon>
        <taxon>Candidatus Desulfofervidus</taxon>
    </lineage>
</organism>
<dbReference type="AlphaFoldDB" id="A0A7C1ZEW9"/>
<dbReference type="EMBL" id="DRIH01000159">
    <property type="protein sequence ID" value="HEC68070.1"/>
    <property type="molecule type" value="Genomic_DNA"/>
</dbReference>
<evidence type="ECO:0000256" key="1">
    <source>
        <dbReference type="ARBA" id="ARBA00022448"/>
    </source>
</evidence>
<sequence length="452" mass="51745">MAEYIGPLEPRENWDKWHVQDIGLDEPVKKLTPERIEKIVNRILIGEGWARIKAYVDTCIHCGLCSSACHHYLSNDGNPHFAPVGKIRNTLWPMLKTKGKVNAEFIKTAAEIVYTECNVCMRCSMYCPFGIDMAYLISLVRRICHFCRVVPQYLQDTVNSHAVTMNQMWVKQDEWIDTLQWQEEDAQDIVTTARIPLDKEGADVMYSVIGPEPKILAQLLANASVIMTVAGIDWTMPSFDGWDNSDMAMYSGDWEVMGRVKKAHFEAAMRLKCKKIVMGECGHAFRSVYDRGNRILGWRMHPIPIVHAVQFYYELLRDGKIKIARKIKEPVTLHDPCNIMRGRGLYEMGRYVMKAICEDFRDMWPNREYNYCCNAGGDTINCGPPWKTKRCDSNKVKAEQLERTGAKIVVTPCHNCHSGMEDIVGHYNLGMHVKFISELLVECIEIPEAIKA</sequence>
<evidence type="ECO:0000259" key="7">
    <source>
        <dbReference type="PROSITE" id="PS51379"/>
    </source>
</evidence>
<dbReference type="Gene3D" id="1.10.1060.10">
    <property type="entry name" value="Alpha-helical ferredoxin"/>
    <property type="match status" value="1"/>
</dbReference>
<evidence type="ECO:0000256" key="6">
    <source>
        <dbReference type="ARBA" id="ARBA00023014"/>
    </source>
</evidence>
<dbReference type="Pfam" id="PF02754">
    <property type="entry name" value="CCG"/>
    <property type="match status" value="1"/>
</dbReference>
<dbReference type="GO" id="GO:0051539">
    <property type="term" value="F:4 iron, 4 sulfur cluster binding"/>
    <property type="evidence" value="ECO:0007669"/>
    <property type="project" value="UniProtKB-KW"/>
</dbReference>
<dbReference type="PROSITE" id="PS51379">
    <property type="entry name" value="4FE4S_FER_2"/>
    <property type="match status" value="1"/>
</dbReference>
<evidence type="ECO:0000256" key="3">
    <source>
        <dbReference type="ARBA" id="ARBA00022723"/>
    </source>
</evidence>
<keyword evidence="4" id="KW-0249">Electron transport</keyword>
<dbReference type="GO" id="GO:0016491">
    <property type="term" value="F:oxidoreductase activity"/>
    <property type="evidence" value="ECO:0007669"/>
    <property type="project" value="UniProtKB-ARBA"/>
</dbReference>
<dbReference type="InterPro" id="IPR017900">
    <property type="entry name" value="4Fe4S_Fe_S_CS"/>
</dbReference>
<name>A0A7C1ZEW9_DESA2</name>
<comment type="caution">
    <text evidence="8">The sequence shown here is derived from an EMBL/GenBank/DDBJ whole genome shotgun (WGS) entry which is preliminary data.</text>
</comment>
<evidence type="ECO:0000313" key="8">
    <source>
        <dbReference type="EMBL" id="HEC68070.1"/>
    </source>
</evidence>
<dbReference type="InterPro" id="IPR017896">
    <property type="entry name" value="4Fe4S_Fe-S-bd"/>
</dbReference>
<reference evidence="8" key="1">
    <citation type="journal article" date="2020" name="mSystems">
        <title>Genome- and Community-Level Interaction Insights into Carbon Utilization and Element Cycling Functions of Hydrothermarchaeota in Hydrothermal Sediment.</title>
        <authorList>
            <person name="Zhou Z."/>
            <person name="Liu Y."/>
            <person name="Xu W."/>
            <person name="Pan J."/>
            <person name="Luo Z.H."/>
            <person name="Li M."/>
        </authorList>
    </citation>
    <scope>NUCLEOTIDE SEQUENCE [LARGE SCALE GENOMIC DNA]</scope>
    <source>
        <strain evidence="8">HyVt-389</strain>
    </source>
</reference>
<keyword evidence="1" id="KW-0813">Transport</keyword>
<gene>
    <name evidence="8" type="ORF">ENI35_04565</name>
</gene>
<dbReference type="GO" id="GO:0046872">
    <property type="term" value="F:metal ion binding"/>
    <property type="evidence" value="ECO:0007669"/>
    <property type="project" value="UniProtKB-KW"/>
</dbReference>
<dbReference type="PROSITE" id="PS00198">
    <property type="entry name" value="4FE4S_FER_1"/>
    <property type="match status" value="1"/>
</dbReference>
<feature type="domain" description="4Fe-4S ferredoxin-type" evidence="7">
    <location>
        <begin position="50"/>
        <end position="78"/>
    </location>
</feature>
<protein>
    <submittedName>
        <fullName evidence="8">(Fe-S)-binding protein</fullName>
    </submittedName>
</protein>
<proteinExistence type="predicted"/>
<accession>A0A7C1ZEW9</accession>
<keyword evidence="3" id="KW-0479">Metal-binding</keyword>